<evidence type="ECO:0000256" key="2">
    <source>
        <dbReference type="ARBA" id="ARBA00012247"/>
    </source>
</evidence>
<dbReference type="GO" id="GO:0006071">
    <property type="term" value="P:glycerol metabolic process"/>
    <property type="evidence" value="ECO:0007669"/>
    <property type="project" value="UniProtKB-KW"/>
</dbReference>
<organism evidence="7 8">
    <name type="scientific">Sphaceloma murrayae</name>
    <dbReference type="NCBI Taxonomy" id="2082308"/>
    <lineage>
        <taxon>Eukaryota</taxon>
        <taxon>Fungi</taxon>
        <taxon>Dikarya</taxon>
        <taxon>Ascomycota</taxon>
        <taxon>Pezizomycotina</taxon>
        <taxon>Dothideomycetes</taxon>
        <taxon>Dothideomycetidae</taxon>
        <taxon>Myriangiales</taxon>
        <taxon>Elsinoaceae</taxon>
        <taxon>Sphaceloma</taxon>
    </lineage>
</organism>
<keyword evidence="3" id="KW-0319">Glycerol metabolism</keyword>
<accession>A0A2K1R133</accession>
<dbReference type="InterPro" id="IPR017946">
    <property type="entry name" value="PLC-like_Pdiesterase_TIM-brl"/>
</dbReference>
<dbReference type="SUPFAM" id="SSF51695">
    <property type="entry name" value="PLC-like phosphodiesterases"/>
    <property type="match status" value="1"/>
</dbReference>
<protein>
    <recommendedName>
        <fullName evidence="2">glycerophosphodiester phosphodiesterase</fullName>
        <ecNumber evidence="2">3.1.4.46</ecNumber>
    </recommendedName>
</protein>
<dbReference type="Gene3D" id="3.20.20.190">
    <property type="entry name" value="Phosphatidylinositol (PI) phosphodiesterase"/>
    <property type="match status" value="1"/>
</dbReference>
<comment type="caution">
    <text evidence="7">The sequence shown here is derived from an EMBL/GenBank/DDBJ whole genome shotgun (WGS) entry which is preliminary data.</text>
</comment>
<sequence length="448" mass="49006">MSGLLSVVLLAGLAAAAPAPVPHKPNGYTPPLKPHGTNGYQVSYGPRPFYIVNNMTDSPLKRKLQSCENGPFSISEWSIGHRGGGTLQFPEETEENNLAGARMGSGVLECDVAFTSDLQLVCRHSQCDLHTTTDILLRPELAAKCTTPFTPANGTSPASALCCTSDITLAEYGTLCGKVDGSNASATTPAAYQRGGPTWRTDLYNTCGKVLSLAEHIDLVDSIPGFRNYTPELKTPPAEVPMPFRGNYTQQQYARDMIDAFIAKGIDYHRVWPQSFLPDDIFQWIEEYPDTFGRQAVYLDDRGDDPADLPAAAARLPSLRARGLNYLAPPIPYLLTTSNATKNSGLVPSAYALAAKAADLDIISWTFERSGPLRDVNRTADFYYQTFSEAISFDRQHYEVLDVLARDVGIIGLFTDWSETVGYFANCLKIPGPSVAAQRREREGKYAR</sequence>
<reference evidence="7 8" key="1">
    <citation type="submission" date="2017-06" db="EMBL/GenBank/DDBJ databases">
        <title>Draft genome sequence of a variant of Elsinoe murrayae.</title>
        <authorList>
            <person name="Cheng Q."/>
        </authorList>
    </citation>
    <scope>NUCLEOTIDE SEQUENCE [LARGE SCALE GENOMIC DNA]</scope>
    <source>
        <strain evidence="7 8">CQ-2017a</strain>
    </source>
</reference>
<dbReference type="OrthoDB" id="1058301at2759"/>
<dbReference type="GO" id="GO:0006629">
    <property type="term" value="P:lipid metabolic process"/>
    <property type="evidence" value="ECO:0007669"/>
    <property type="project" value="InterPro"/>
</dbReference>
<dbReference type="EC" id="3.1.4.46" evidence="2"/>
<evidence type="ECO:0000256" key="5">
    <source>
        <dbReference type="ARBA" id="ARBA00047512"/>
    </source>
</evidence>
<evidence type="ECO:0000313" key="7">
    <source>
        <dbReference type="EMBL" id="PNS20996.1"/>
    </source>
</evidence>
<dbReference type="AlphaFoldDB" id="A0A2K1R133"/>
<feature type="signal peptide" evidence="6">
    <location>
        <begin position="1"/>
        <end position="16"/>
    </location>
</feature>
<evidence type="ECO:0000256" key="1">
    <source>
        <dbReference type="ARBA" id="ARBA00007277"/>
    </source>
</evidence>
<evidence type="ECO:0000256" key="3">
    <source>
        <dbReference type="ARBA" id="ARBA00022798"/>
    </source>
</evidence>
<proteinExistence type="inferred from homology"/>
<dbReference type="PANTHER" id="PTHR43620">
    <property type="entry name" value="GLYCEROPHOSPHORYL DIESTER PHOSPHODIESTERASE"/>
    <property type="match status" value="1"/>
</dbReference>
<dbReference type="Proteomes" id="UP000243797">
    <property type="component" value="Unassembled WGS sequence"/>
</dbReference>
<evidence type="ECO:0000256" key="4">
    <source>
        <dbReference type="ARBA" id="ARBA00022801"/>
    </source>
</evidence>
<evidence type="ECO:0000313" key="8">
    <source>
        <dbReference type="Proteomes" id="UP000243797"/>
    </source>
</evidence>
<comment type="catalytic activity">
    <reaction evidence="5">
        <text>a sn-glycero-3-phosphodiester + H2O = an alcohol + sn-glycerol 3-phosphate + H(+)</text>
        <dbReference type="Rhea" id="RHEA:12969"/>
        <dbReference type="ChEBI" id="CHEBI:15377"/>
        <dbReference type="ChEBI" id="CHEBI:15378"/>
        <dbReference type="ChEBI" id="CHEBI:30879"/>
        <dbReference type="ChEBI" id="CHEBI:57597"/>
        <dbReference type="ChEBI" id="CHEBI:83408"/>
        <dbReference type="EC" id="3.1.4.46"/>
    </reaction>
</comment>
<dbReference type="InParanoid" id="A0A2K1R133"/>
<dbReference type="STRING" id="2082308.A0A2K1R133"/>
<keyword evidence="8" id="KW-1185">Reference proteome</keyword>
<comment type="similarity">
    <text evidence="1">Belongs to the glycerophosphoryl diester phosphodiesterase family.</text>
</comment>
<dbReference type="EMBL" id="NKHZ01000015">
    <property type="protein sequence ID" value="PNS20996.1"/>
    <property type="molecule type" value="Genomic_DNA"/>
</dbReference>
<gene>
    <name evidence="7" type="ORF">CAC42_3333</name>
</gene>
<keyword evidence="4" id="KW-0378">Hydrolase</keyword>
<evidence type="ECO:0000256" key="6">
    <source>
        <dbReference type="SAM" id="SignalP"/>
    </source>
</evidence>
<name>A0A2K1R133_9PEZI</name>
<dbReference type="GO" id="GO:0008889">
    <property type="term" value="F:glycerophosphodiester phosphodiesterase activity"/>
    <property type="evidence" value="ECO:0007669"/>
    <property type="project" value="UniProtKB-EC"/>
</dbReference>
<feature type="chain" id="PRO_5014355399" description="glycerophosphodiester phosphodiesterase" evidence="6">
    <location>
        <begin position="17"/>
        <end position="448"/>
    </location>
</feature>
<keyword evidence="6" id="KW-0732">Signal</keyword>
<dbReference type="PANTHER" id="PTHR43620:SF7">
    <property type="entry name" value="GLYCEROPHOSPHODIESTER PHOSPHODIESTERASE GDPD5-RELATED"/>
    <property type="match status" value="1"/>
</dbReference>